<protein>
    <submittedName>
        <fullName evidence="5">Uncharacterized protein LOC18598909</fullName>
    </submittedName>
</protein>
<proteinExistence type="predicted"/>
<gene>
    <name evidence="5" type="primary">LOC18598909</name>
</gene>
<dbReference type="InterPro" id="IPR036312">
    <property type="entry name" value="Bifun_inhib/LTP/seed_sf"/>
</dbReference>
<accession>A0AB32V4K9</accession>
<sequence>MAKLNSLSILVALVSSMVAASMLPSPVAAEVINIAPSPYADGFQLTIPPEPEPGFYQFLEECTKKMSQKCGQNVVGSIFGDTVTSDQCCQELVRMGKTCHDDMVKFFVSLPELKLNASDVYAEGEQVWNDCVSRAASPSPSPSL</sequence>
<evidence type="ECO:0000256" key="2">
    <source>
        <dbReference type="SAM" id="SignalP"/>
    </source>
</evidence>
<name>A0AB32V4K9_THECC</name>
<dbReference type="KEGG" id="tcc:18598909"/>
<evidence type="ECO:0000256" key="1">
    <source>
        <dbReference type="ARBA" id="ARBA00022729"/>
    </source>
</evidence>
<evidence type="ECO:0000313" key="5">
    <source>
        <dbReference type="RefSeq" id="XP_007028705.2"/>
    </source>
</evidence>
<reference evidence="4" key="1">
    <citation type="journal article" date="1997" name="Nucleic Acids Res.">
        <title>tRNAscan-SE: a program for improved detection of transfer RNA genes in genomic sequence.</title>
        <authorList>
            <person name="Lowe T.M."/>
            <person name="Eddy S.R."/>
        </authorList>
    </citation>
    <scope>NUCLEOTIDE SEQUENCE [LARGE SCALE GENOMIC DNA]</scope>
    <source>
        <strain evidence="4">r\B97-61/B2</strain>
    </source>
</reference>
<dbReference type="RefSeq" id="XP_007028705.2">
    <property type="nucleotide sequence ID" value="XM_007028643.2"/>
</dbReference>
<keyword evidence="1 2" id="KW-0732">Signal</keyword>
<dbReference type="PANTHER" id="PTHR31951">
    <property type="entry name" value="BIFUNCTIONAL INHIBITOR/LIPID-TRANSFER PROTEIN/SEED STORAGE 2S ALBUMIN SUPERFAMILY PROTEIN-RELATED"/>
    <property type="match status" value="1"/>
</dbReference>
<reference evidence="5" key="2">
    <citation type="submission" date="2025-08" db="UniProtKB">
        <authorList>
            <consortium name="RefSeq"/>
        </authorList>
    </citation>
    <scope>IDENTIFICATION</scope>
</reference>
<dbReference type="Pfam" id="PF05617">
    <property type="entry name" value="Prolamin_like"/>
    <property type="match status" value="1"/>
</dbReference>
<evidence type="ECO:0000313" key="4">
    <source>
        <dbReference type="Proteomes" id="UP000694886"/>
    </source>
</evidence>
<dbReference type="Gramene" id="Tc05v2_t012670.1">
    <property type="protein sequence ID" value="Tc05v2_p012670.1"/>
    <property type="gene ID" value="Tc05v2_g012670"/>
</dbReference>
<dbReference type="PANTHER" id="PTHR31951:SF30">
    <property type="entry name" value="PROLAMIN-LIKE DOMAIN-CONTAINING PROTEIN"/>
    <property type="match status" value="1"/>
</dbReference>
<feature type="signal peptide" evidence="2">
    <location>
        <begin position="1"/>
        <end position="29"/>
    </location>
</feature>
<dbReference type="AlphaFoldDB" id="A0AB32V4K9"/>
<dbReference type="SUPFAM" id="SSF47699">
    <property type="entry name" value="Bifunctional inhibitor/lipid-transfer protein/seed storage 2S albumin"/>
    <property type="match status" value="1"/>
</dbReference>
<feature type="domain" description="Prolamin-like" evidence="3">
    <location>
        <begin position="61"/>
        <end position="132"/>
    </location>
</feature>
<dbReference type="GeneID" id="18598909"/>
<dbReference type="InterPro" id="IPR008502">
    <property type="entry name" value="Prolamin-like"/>
</dbReference>
<organism evidence="4 5">
    <name type="scientific">Theobroma cacao</name>
    <name type="common">Cacao</name>
    <name type="synonym">Cocoa</name>
    <dbReference type="NCBI Taxonomy" id="3641"/>
    <lineage>
        <taxon>Eukaryota</taxon>
        <taxon>Viridiplantae</taxon>
        <taxon>Streptophyta</taxon>
        <taxon>Embryophyta</taxon>
        <taxon>Tracheophyta</taxon>
        <taxon>Spermatophyta</taxon>
        <taxon>Magnoliopsida</taxon>
        <taxon>eudicotyledons</taxon>
        <taxon>Gunneridae</taxon>
        <taxon>Pentapetalae</taxon>
        <taxon>rosids</taxon>
        <taxon>malvids</taxon>
        <taxon>Malvales</taxon>
        <taxon>Malvaceae</taxon>
        <taxon>Byttnerioideae</taxon>
        <taxon>Theobroma</taxon>
    </lineage>
</organism>
<dbReference type="Proteomes" id="UP000694886">
    <property type="component" value="Chromosome 5"/>
</dbReference>
<feature type="chain" id="PRO_5044263325" evidence="2">
    <location>
        <begin position="30"/>
        <end position="144"/>
    </location>
</feature>
<evidence type="ECO:0000259" key="3">
    <source>
        <dbReference type="Pfam" id="PF05617"/>
    </source>
</evidence>